<feature type="transmembrane region" description="Helical" evidence="1">
    <location>
        <begin position="102"/>
        <end position="122"/>
    </location>
</feature>
<proteinExistence type="predicted"/>
<protein>
    <submittedName>
        <fullName evidence="2">Uncharacterized membrane protein</fullName>
    </submittedName>
</protein>
<gene>
    <name evidence="2" type="ORF">SAMN05216586_105124</name>
</gene>
<evidence type="ECO:0000313" key="3">
    <source>
        <dbReference type="Proteomes" id="UP000243518"/>
    </source>
</evidence>
<comment type="caution">
    <text evidence="2">The sequence shown here is derived from an EMBL/GenBank/DDBJ whole genome shotgun (WGS) entry which is preliminary data.</text>
</comment>
<keyword evidence="1" id="KW-1133">Transmembrane helix</keyword>
<accession>A0AAQ1G7G3</accession>
<keyword evidence="3" id="KW-1185">Reference proteome</keyword>
<feature type="transmembrane region" description="Helical" evidence="1">
    <location>
        <begin position="78"/>
        <end position="96"/>
    </location>
</feature>
<dbReference type="RefSeq" id="WP_088275577.1">
    <property type="nucleotide sequence ID" value="NZ_AP027273.1"/>
</dbReference>
<name>A0AAQ1G7G3_9GAMM</name>
<keyword evidence="1" id="KW-0472">Membrane</keyword>
<feature type="transmembrane region" description="Helical" evidence="1">
    <location>
        <begin position="48"/>
        <end position="66"/>
    </location>
</feature>
<sequence>MAREKKPLPSLAYLQPRCRVSRLIALVGYAGLVLGMLGYNLLVADLHGANPVIIIGVQLLPLLIFLPGIITGHVRTHAWLSFAINLYFIQGVLICFQPGRLGYGLFMAGFSVLYFVAALYYIRWSFQAQRVERGET</sequence>
<reference evidence="2 3" key="1">
    <citation type="submission" date="2016-10" db="EMBL/GenBank/DDBJ databases">
        <authorList>
            <person name="Varghese N."/>
            <person name="Submissions S."/>
        </authorList>
    </citation>
    <scope>NUCLEOTIDE SEQUENCE [LARGE SCALE GENOMIC DNA]</scope>
    <source>
        <strain evidence="2 3">CECT 8317</strain>
    </source>
</reference>
<dbReference type="Proteomes" id="UP000243518">
    <property type="component" value="Unassembled WGS sequence"/>
</dbReference>
<keyword evidence="1" id="KW-0812">Transmembrane</keyword>
<dbReference type="AlphaFoldDB" id="A0AAQ1G7G3"/>
<dbReference type="InterPro" id="IPR018643">
    <property type="entry name" value="DUF2069_membrane"/>
</dbReference>
<organism evidence="2 3">
    <name type="scientific">Halopseudomonas aestusnigri</name>
    <dbReference type="NCBI Taxonomy" id="857252"/>
    <lineage>
        <taxon>Bacteria</taxon>
        <taxon>Pseudomonadati</taxon>
        <taxon>Pseudomonadota</taxon>
        <taxon>Gammaproteobacteria</taxon>
        <taxon>Pseudomonadales</taxon>
        <taxon>Pseudomonadaceae</taxon>
        <taxon>Halopseudomonas</taxon>
    </lineage>
</organism>
<feature type="transmembrane region" description="Helical" evidence="1">
    <location>
        <begin position="20"/>
        <end position="42"/>
    </location>
</feature>
<evidence type="ECO:0000313" key="2">
    <source>
        <dbReference type="EMBL" id="SEG33988.1"/>
    </source>
</evidence>
<dbReference type="EMBL" id="FNVE01000005">
    <property type="protein sequence ID" value="SEG33988.1"/>
    <property type="molecule type" value="Genomic_DNA"/>
</dbReference>
<dbReference type="Pfam" id="PF09842">
    <property type="entry name" value="DUF2069"/>
    <property type="match status" value="1"/>
</dbReference>
<evidence type="ECO:0000256" key="1">
    <source>
        <dbReference type="SAM" id="Phobius"/>
    </source>
</evidence>